<dbReference type="PRINTS" id="PR00412">
    <property type="entry name" value="EPOXHYDRLASE"/>
</dbReference>
<accession>A0A418WC29</accession>
<name>A0A418WC29_9PROT</name>
<dbReference type="PRINTS" id="PR00111">
    <property type="entry name" value="ABHYDROLASE"/>
</dbReference>
<keyword evidence="4" id="KW-1185">Reference proteome</keyword>
<dbReference type="RefSeq" id="WP_119778173.1">
    <property type="nucleotide sequence ID" value="NZ_QYUK01000011.1"/>
</dbReference>
<dbReference type="SUPFAM" id="SSF53474">
    <property type="entry name" value="alpha/beta-Hydrolases"/>
    <property type="match status" value="1"/>
</dbReference>
<organism evidence="3 4">
    <name type="scientific">Oleomonas cavernae</name>
    <dbReference type="NCBI Taxonomy" id="2320859"/>
    <lineage>
        <taxon>Bacteria</taxon>
        <taxon>Pseudomonadati</taxon>
        <taxon>Pseudomonadota</taxon>
        <taxon>Alphaproteobacteria</taxon>
        <taxon>Acetobacterales</taxon>
        <taxon>Acetobacteraceae</taxon>
        <taxon>Oleomonas</taxon>
    </lineage>
</organism>
<dbReference type="InterPro" id="IPR029058">
    <property type="entry name" value="AB_hydrolase_fold"/>
</dbReference>
<dbReference type="GO" id="GO:0016787">
    <property type="term" value="F:hydrolase activity"/>
    <property type="evidence" value="ECO:0007669"/>
    <property type="project" value="UniProtKB-KW"/>
</dbReference>
<dbReference type="Proteomes" id="UP000284605">
    <property type="component" value="Unassembled WGS sequence"/>
</dbReference>
<dbReference type="Pfam" id="PF00561">
    <property type="entry name" value="Abhydrolase_1"/>
    <property type="match status" value="1"/>
</dbReference>
<dbReference type="PANTHER" id="PTHR43329">
    <property type="entry name" value="EPOXIDE HYDROLASE"/>
    <property type="match status" value="1"/>
</dbReference>
<reference evidence="3 4" key="1">
    <citation type="submission" date="2018-09" db="EMBL/GenBank/DDBJ databases">
        <authorList>
            <person name="Zhu H."/>
        </authorList>
    </citation>
    <scope>NUCLEOTIDE SEQUENCE [LARGE SCALE GENOMIC DNA]</scope>
    <source>
        <strain evidence="3 4">K1W22B-8</strain>
    </source>
</reference>
<sequence length="320" mass="35211">MSALPPPRFVAANGIRMAVYEQGKGLPVVLCHGFPELAYSWRHQLPALAAAGFRAIAPDQRGYGLTDRPAAVEAYDMAHLTGDLVGLLDALEIEKAVFCGHDWGGLITWQMPLRHPDRVAGVIGLCTPFIPRLSADPIALMRAAYGDDMYIVAFQQPEVADRALAADVGRSVDFFLRRGGAPDPQGERQELLKALAAGNWPGETFLSLKERAFYVESFSRTGFTGGINWYRNFTRNWTASAGLRQWIDVPSLMISAADDPFLPPSMAAGMAKYVGDLERHVIPACGHWIQQEQPAQTNRLMLDWLRRRVADLGPGDLGRL</sequence>
<dbReference type="InterPro" id="IPR000639">
    <property type="entry name" value="Epox_hydrolase-like"/>
</dbReference>
<evidence type="ECO:0000256" key="1">
    <source>
        <dbReference type="ARBA" id="ARBA00022801"/>
    </source>
</evidence>
<dbReference type="AlphaFoldDB" id="A0A418WC29"/>
<evidence type="ECO:0000313" key="3">
    <source>
        <dbReference type="EMBL" id="RJF87534.1"/>
    </source>
</evidence>
<protein>
    <submittedName>
        <fullName evidence="3">Alpha/beta hydrolase</fullName>
    </submittedName>
</protein>
<feature type="domain" description="AB hydrolase-1" evidence="2">
    <location>
        <begin position="27"/>
        <end position="292"/>
    </location>
</feature>
<dbReference type="OrthoDB" id="9801400at2"/>
<gene>
    <name evidence="3" type="ORF">D3874_11315</name>
</gene>
<proteinExistence type="predicted"/>
<keyword evidence="1 3" id="KW-0378">Hydrolase</keyword>
<dbReference type="InterPro" id="IPR000073">
    <property type="entry name" value="AB_hydrolase_1"/>
</dbReference>
<comment type="caution">
    <text evidence="3">The sequence shown here is derived from an EMBL/GenBank/DDBJ whole genome shotgun (WGS) entry which is preliminary data.</text>
</comment>
<dbReference type="EMBL" id="QYUK01000011">
    <property type="protein sequence ID" value="RJF87534.1"/>
    <property type="molecule type" value="Genomic_DNA"/>
</dbReference>
<dbReference type="Gene3D" id="3.40.50.1820">
    <property type="entry name" value="alpha/beta hydrolase"/>
    <property type="match status" value="1"/>
</dbReference>
<evidence type="ECO:0000313" key="4">
    <source>
        <dbReference type="Proteomes" id="UP000284605"/>
    </source>
</evidence>
<evidence type="ECO:0000259" key="2">
    <source>
        <dbReference type="Pfam" id="PF00561"/>
    </source>
</evidence>